<dbReference type="InterPro" id="IPR038770">
    <property type="entry name" value="Na+/solute_symporter_sf"/>
</dbReference>
<protein>
    <submittedName>
        <fullName evidence="12">Sodium/hydrogen exchanger</fullName>
    </submittedName>
</protein>
<dbReference type="InterPro" id="IPR006153">
    <property type="entry name" value="Cation/H_exchanger_TM"/>
</dbReference>
<dbReference type="OrthoDB" id="570124at2"/>
<dbReference type="GO" id="GO:0006813">
    <property type="term" value="P:potassium ion transport"/>
    <property type="evidence" value="ECO:0007669"/>
    <property type="project" value="InterPro"/>
</dbReference>
<dbReference type="STRING" id="1619313.EM595_3222"/>
<feature type="transmembrane region" description="Helical" evidence="9">
    <location>
        <begin position="6"/>
        <end position="24"/>
    </location>
</feature>
<feature type="transmembrane region" description="Helical" evidence="9">
    <location>
        <begin position="31"/>
        <end position="48"/>
    </location>
</feature>
<dbReference type="SUPFAM" id="SSF51735">
    <property type="entry name" value="NAD(P)-binding Rossmann-fold domains"/>
    <property type="match status" value="1"/>
</dbReference>
<feature type="transmembrane region" description="Helical" evidence="9">
    <location>
        <begin position="150"/>
        <end position="173"/>
    </location>
</feature>
<evidence type="ECO:0000256" key="4">
    <source>
        <dbReference type="ARBA" id="ARBA00022475"/>
    </source>
</evidence>
<evidence type="ECO:0000259" key="11">
    <source>
        <dbReference type="Pfam" id="PF02254"/>
    </source>
</evidence>
<feature type="transmembrane region" description="Helical" evidence="9">
    <location>
        <begin position="185"/>
        <end position="207"/>
    </location>
</feature>
<feature type="domain" description="RCK N-terminal" evidence="11">
    <location>
        <begin position="402"/>
        <end position="496"/>
    </location>
</feature>
<evidence type="ECO:0000313" key="13">
    <source>
        <dbReference type="Proteomes" id="UP000059419"/>
    </source>
</evidence>
<dbReference type="PANTHER" id="PTHR32507:SF0">
    <property type="entry name" value="NA(+)_H(+) ANTIPORTER 2-RELATED"/>
    <property type="match status" value="1"/>
</dbReference>
<keyword evidence="6 9" id="KW-1133">Transmembrane helix</keyword>
<keyword evidence="2" id="KW-0813">Transport</keyword>
<keyword evidence="4" id="KW-1003">Cell membrane</keyword>
<dbReference type="GO" id="GO:0015297">
    <property type="term" value="F:antiporter activity"/>
    <property type="evidence" value="ECO:0007669"/>
    <property type="project" value="UniProtKB-KW"/>
</dbReference>
<dbReference type="GO" id="GO:0005886">
    <property type="term" value="C:plasma membrane"/>
    <property type="evidence" value="ECO:0007669"/>
    <property type="project" value="UniProtKB-SubCell"/>
</dbReference>
<dbReference type="GO" id="GO:1902600">
    <property type="term" value="P:proton transmembrane transport"/>
    <property type="evidence" value="ECO:0007669"/>
    <property type="project" value="InterPro"/>
</dbReference>
<feature type="transmembrane region" description="Helical" evidence="9">
    <location>
        <begin position="366"/>
        <end position="392"/>
    </location>
</feature>
<evidence type="ECO:0000256" key="6">
    <source>
        <dbReference type="ARBA" id="ARBA00022989"/>
    </source>
</evidence>
<reference evidence="13" key="1">
    <citation type="submission" date="2015-11" db="EMBL/GenBank/DDBJ databases">
        <authorList>
            <person name="Blom J."/>
        </authorList>
    </citation>
    <scope>NUCLEOTIDE SEQUENCE [LARGE SCALE GENOMIC DNA]</scope>
</reference>
<evidence type="ECO:0000256" key="9">
    <source>
        <dbReference type="SAM" id="Phobius"/>
    </source>
</evidence>
<evidence type="ECO:0000256" key="8">
    <source>
        <dbReference type="ARBA" id="ARBA00023136"/>
    </source>
</evidence>
<organism evidence="12 13">
    <name type="scientific">Duffyella gerundensis</name>
    <dbReference type="NCBI Taxonomy" id="1619313"/>
    <lineage>
        <taxon>Bacteria</taxon>
        <taxon>Pseudomonadati</taxon>
        <taxon>Pseudomonadota</taxon>
        <taxon>Gammaproteobacteria</taxon>
        <taxon>Enterobacterales</taxon>
        <taxon>Erwiniaceae</taxon>
        <taxon>Duffyella</taxon>
    </lineage>
</organism>
<dbReference type="InterPro" id="IPR003148">
    <property type="entry name" value="RCK_N"/>
</dbReference>
<feature type="transmembrane region" description="Helical" evidence="9">
    <location>
        <begin position="273"/>
        <end position="291"/>
    </location>
</feature>
<feature type="transmembrane region" description="Helical" evidence="9">
    <location>
        <begin position="118"/>
        <end position="138"/>
    </location>
</feature>
<dbReference type="Pfam" id="PF00999">
    <property type="entry name" value="Na_H_Exchanger"/>
    <property type="match status" value="1"/>
</dbReference>
<dbReference type="RefSeq" id="WP_067434327.1">
    <property type="nucleotide sequence ID" value="NZ_CP072598.1"/>
</dbReference>
<feature type="transmembrane region" description="Helical" evidence="9">
    <location>
        <begin position="89"/>
        <end position="112"/>
    </location>
</feature>
<gene>
    <name evidence="12" type="ORF">EM595_3222</name>
</gene>
<sequence>MALSSPLLLVIIGLSSLAAQWLAWLLRLPAILPLLIFGIILGPVTHVLQPDALFGDLLFPLVSLSVAIILFEGALTLRVEEIRGLGGVVRNLVTIGMLVTFLVISLACWGLLGFPPELAALVGSVTVVTGPTVIAPLMRVVRPNAAINQVLRWEGIVIDPVGAIFTLLVFEFIVLRQQAESLTHLFWTLGLTAAVGLIAGALFGWLVGLALRRVWLPGYLQNFAVLAIMLTAFGLSNAIADESGLLTVTVMGIWLANMREVDLTEIIAFKEELSALLISALFIILAARLDINALLAMGWPLVGVLLVVQFIARPLCIALSTAGSSLHWRDRVLLSWIAPRGIVAAAVSALFALTLARSGYPGADRLVTVVFAIIIGTVVVQSLTSAAMARWLRVQQQQPRGVLIIGANSVARALAAALQKLDIPVLLTDSSWEYYRQARMDGIPAYYGNAWSEHAENYLDLSETAQVLALSPNRHQNALAVYHFSHIFGEKKVAAVRSGAELRGRGKGENPRFRRHERLFGHEQTYAQLSGQLAKGAVIKATRLNENFGWLEYLEKNRSVVPLFIQKEDGTLYAFDGESTPPLPCTLIAMVQNEPLSGREPLTAAP</sequence>
<evidence type="ECO:0000256" key="2">
    <source>
        <dbReference type="ARBA" id="ARBA00022448"/>
    </source>
</evidence>
<dbReference type="PANTHER" id="PTHR32507">
    <property type="entry name" value="NA(+)/H(+) ANTIPORTER 1"/>
    <property type="match status" value="1"/>
</dbReference>
<feature type="transmembrane region" description="Helical" evidence="9">
    <location>
        <begin position="219"/>
        <end position="239"/>
    </location>
</feature>
<comment type="subcellular location">
    <subcellularLocation>
        <location evidence="1">Cell membrane</location>
        <topology evidence="1">Multi-pass membrane protein</topology>
    </subcellularLocation>
</comment>
<keyword evidence="8 9" id="KW-0472">Membrane</keyword>
<dbReference type="KEGG" id="ege:EM595_3222"/>
<dbReference type="InterPro" id="IPR036291">
    <property type="entry name" value="NAD(P)-bd_dom_sf"/>
</dbReference>
<feature type="transmembrane region" description="Helical" evidence="9">
    <location>
        <begin position="332"/>
        <end position="354"/>
    </location>
</feature>
<keyword evidence="5 9" id="KW-0812">Transmembrane</keyword>
<dbReference type="AlphaFoldDB" id="A0A0U5EDB8"/>
<dbReference type="PATRIC" id="fig|1619313.3.peg.3342"/>
<feature type="transmembrane region" description="Helical" evidence="9">
    <location>
        <begin position="54"/>
        <end position="77"/>
    </location>
</feature>
<feature type="domain" description="Cation/H+ exchanger transmembrane" evidence="10">
    <location>
        <begin position="16"/>
        <end position="390"/>
    </location>
</feature>
<dbReference type="EMBL" id="LN907827">
    <property type="protein sequence ID" value="CUU25453.1"/>
    <property type="molecule type" value="Genomic_DNA"/>
</dbReference>
<proteinExistence type="predicted"/>
<keyword evidence="13" id="KW-1185">Reference proteome</keyword>
<name>A0A0U5EDB8_9GAMM</name>
<evidence type="ECO:0000313" key="12">
    <source>
        <dbReference type="EMBL" id="CUU25453.1"/>
    </source>
</evidence>
<dbReference type="GeneID" id="84611813"/>
<evidence type="ECO:0000256" key="1">
    <source>
        <dbReference type="ARBA" id="ARBA00004651"/>
    </source>
</evidence>
<evidence type="ECO:0000256" key="7">
    <source>
        <dbReference type="ARBA" id="ARBA00023065"/>
    </source>
</evidence>
<evidence type="ECO:0000256" key="5">
    <source>
        <dbReference type="ARBA" id="ARBA00022692"/>
    </source>
</evidence>
<keyword evidence="7" id="KW-0406">Ion transport</keyword>
<evidence type="ECO:0000259" key="10">
    <source>
        <dbReference type="Pfam" id="PF00999"/>
    </source>
</evidence>
<dbReference type="Gene3D" id="3.40.50.720">
    <property type="entry name" value="NAD(P)-binding Rossmann-like Domain"/>
    <property type="match status" value="1"/>
</dbReference>
<dbReference type="Gene3D" id="1.20.1530.20">
    <property type="match status" value="1"/>
</dbReference>
<keyword evidence="3" id="KW-0050">Antiport</keyword>
<feature type="transmembrane region" description="Helical" evidence="9">
    <location>
        <begin position="297"/>
        <end position="320"/>
    </location>
</feature>
<dbReference type="Pfam" id="PF02254">
    <property type="entry name" value="TrkA_N"/>
    <property type="match status" value="1"/>
</dbReference>
<evidence type="ECO:0000256" key="3">
    <source>
        <dbReference type="ARBA" id="ARBA00022449"/>
    </source>
</evidence>
<dbReference type="Proteomes" id="UP000059419">
    <property type="component" value="Chromosome 1"/>
</dbReference>
<accession>A0A0U5EDB8</accession>